<evidence type="ECO:0000256" key="7">
    <source>
        <dbReference type="SAM" id="Phobius"/>
    </source>
</evidence>
<dbReference type="Pfam" id="PF07690">
    <property type="entry name" value="MFS_1"/>
    <property type="match status" value="1"/>
</dbReference>
<dbReference type="InterPro" id="IPR036259">
    <property type="entry name" value="MFS_trans_sf"/>
</dbReference>
<dbReference type="STRING" id="118967.SAMN02745191_0744"/>
<keyword evidence="3" id="KW-1003">Cell membrane</keyword>
<feature type="transmembrane region" description="Helical" evidence="7">
    <location>
        <begin position="217"/>
        <end position="239"/>
    </location>
</feature>
<keyword evidence="6 7" id="KW-0472">Membrane</keyword>
<dbReference type="GO" id="GO:0022857">
    <property type="term" value="F:transmembrane transporter activity"/>
    <property type="evidence" value="ECO:0007669"/>
    <property type="project" value="InterPro"/>
</dbReference>
<feature type="transmembrane region" description="Helical" evidence="7">
    <location>
        <begin position="344"/>
        <end position="366"/>
    </location>
</feature>
<feature type="transmembrane region" description="Helical" evidence="7">
    <location>
        <begin position="12"/>
        <end position="35"/>
    </location>
</feature>
<dbReference type="PANTHER" id="PTHR23513:SF6">
    <property type="entry name" value="MAJOR FACILITATOR SUPERFAMILY ASSOCIATED DOMAIN-CONTAINING PROTEIN"/>
    <property type="match status" value="1"/>
</dbReference>
<dbReference type="InterPro" id="IPR020846">
    <property type="entry name" value="MFS_dom"/>
</dbReference>
<feature type="transmembrane region" description="Helical" evidence="7">
    <location>
        <begin position="282"/>
        <end position="301"/>
    </location>
</feature>
<protein>
    <submittedName>
        <fullName evidence="9">MFS transporter, DHA3 family, macrolide efflux protein</fullName>
    </submittedName>
</protein>
<evidence type="ECO:0000256" key="4">
    <source>
        <dbReference type="ARBA" id="ARBA00022692"/>
    </source>
</evidence>
<dbReference type="Proteomes" id="UP000243297">
    <property type="component" value="Unassembled WGS sequence"/>
</dbReference>
<evidence type="ECO:0000256" key="1">
    <source>
        <dbReference type="ARBA" id="ARBA00004651"/>
    </source>
</evidence>
<feature type="transmembrane region" description="Helical" evidence="7">
    <location>
        <begin position="372"/>
        <end position="396"/>
    </location>
</feature>
<comment type="subcellular location">
    <subcellularLocation>
        <location evidence="1">Cell membrane</location>
        <topology evidence="1">Multi-pass membrane protein</topology>
    </subcellularLocation>
</comment>
<feature type="transmembrane region" description="Helical" evidence="7">
    <location>
        <begin position="251"/>
        <end position="275"/>
    </location>
</feature>
<reference evidence="10" key="1">
    <citation type="submission" date="2017-02" db="EMBL/GenBank/DDBJ databases">
        <authorList>
            <person name="Varghese N."/>
            <person name="Submissions S."/>
        </authorList>
    </citation>
    <scope>NUCLEOTIDE SEQUENCE [LARGE SCALE GENOMIC DNA]</scope>
    <source>
        <strain evidence="10">ATCC 25662</strain>
    </source>
</reference>
<evidence type="ECO:0000256" key="5">
    <source>
        <dbReference type="ARBA" id="ARBA00022989"/>
    </source>
</evidence>
<dbReference type="Gene3D" id="1.20.1250.20">
    <property type="entry name" value="MFS general substrate transporter like domains"/>
    <property type="match status" value="1"/>
</dbReference>
<dbReference type="PROSITE" id="PS50850">
    <property type="entry name" value="MFS"/>
    <property type="match status" value="1"/>
</dbReference>
<dbReference type="InterPro" id="IPR004751">
    <property type="entry name" value="Drug_antiport"/>
</dbReference>
<proteinExistence type="predicted"/>
<evidence type="ECO:0000256" key="2">
    <source>
        <dbReference type="ARBA" id="ARBA00022448"/>
    </source>
</evidence>
<dbReference type="CDD" id="cd06173">
    <property type="entry name" value="MFS_MefA_like"/>
    <property type="match status" value="1"/>
</dbReference>
<accession>A0A1T4L5E9</accession>
<dbReference type="PANTHER" id="PTHR23513">
    <property type="entry name" value="INTEGRAL MEMBRANE EFFLUX PROTEIN-RELATED"/>
    <property type="match status" value="1"/>
</dbReference>
<dbReference type="SUPFAM" id="SSF103473">
    <property type="entry name" value="MFS general substrate transporter"/>
    <property type="match status" value="1"/>
</dbReference>
<dbReference type="InterPro" id="IPR011701">
    <property type="entry name" value="MFS"/>
</dbReference>
<feature type="transmembrane region" description="Helical" evidence="7">
    <location>
        <begin position="98"/>
        <end position="116"/>
    </location>
</feature>
<feature type="transmembrane region" description="Helical" evidence="7">
    <location>
        <begin position="165"/>
        <end position="188"/>
    </location>
</feature>
<gene>
    <name evidence="9" type="ORF">SAMN02745191_0744</name>
</gene>
<evidence type="ECO:0000313" key="10">
    <source>
        <dbReference type="Proteomes" id="UP000243297"/>
    </source>
</evidence>
<evidence type="ECO:0000256" key="6">
    <source>
        <dbReference type="ARBA" id="ARBA00023136"/>
    </source>
</evidence>
<keyword evidence="4 7" id="KW-0812">Transmembrane</keyword>
<feature type="transmembrane region" description="Helical" evidence="7">
    <location>
        <begin position="41"/>
        <end position="66"/>
    </location>
</feature>
<name>A0A1T4L5E9_9FIRM</name>
<feature type="transmembrane region" description="Helical" evidence="7">
    <location>
        <begin position="307"/>
        <end position="332"/>
    </location>
</feature>
<dbReference type="AlphaFoldDB" id="A0A1T4L5E9"/>
<keyword evidence="2" id="KW-0813">Transport</keyword>
<sequence length="405" mass="44189">MNKNWKTKFYTIWFGQAISLITSAVLQMVIIWHLTSTTGSAMILSIASLVGFLPQAILGSMIGVFVDRWNRKVVMIGADLIVAASGLALVIISLSIELPIWVIMVILFIRSVGSAFHSPALDATTPLLVPEDQLAKCAGYTQSIQSVSFILSPVLAAIVYDQWGLNVAVAMDVGGALFASLMVAIVAIPKQMKRENVQNKFFAEFKEGYYAVKRNKLLFTLLCVGTVYAIVFMPISALYPLMSLDYFNGTTFHASIVEITFAVGMLLGGLLLGFWGGFKRRILNIVGSIALMGVSLLLTGMLPPSGFIPFVILCAFMGLSVPFYNGVQVAIFQEKIEPEYLGRVFGLLGSMMSLAMPIGLIFSSLFADRIGIQRWFGLSGIIILIIAFTSLFLPAFKNSKETKNN</sequence>
<dbReference type="EMBL" id="FUWY01000002">
    <property type="protein sequence ID" value="SJZ49952.1"/>
    <property type="molecule type" value="Genomic_DNA"/>
</dbReference>
<organism evidence="9 10">
    <name type="scientific">Anaerorhabdus furcosa</name>
    <dbReference type="NCBI Taxonomy" id="118967"/>
    <lineage>
        <taxon>Bacteria</taxon>
        <taxon>Bacillati</taxon>
        <taxon>Bacillota</taxon>
        <taxon>Erysipelotrichia</taxon>
        <taxon>Erysipelotrichales</taxon>
        <taxon>Erysipelotrichaceae</taxon>
        <taxon>Anaerorhabdus</taxon>
    </lineage>
</organism>
<feature type="domain" description="Major facilitator superfamily (MFS) profile" evidence="8">
    <location>
        <begin position="168"/>
        <end position="405"/>
    </location>
</feature>
<keyword evidence="10" id="KW-1185">Reference proteome</keyword>
<dbReference type="GO" id="GO:0005886">
    <property type="term" value="C:plasma membrane"/>
    <property type="evidence" value="ECO:0007669"/>
    <property type="project" value="UniProtKB-SubCell"/>
</dbReference>
<evidence type="ECO:0000256" key="3">
    <source>
        <dbReference type="ARBA" id="ARBA00022475"/>
    </source>
</evidence>
<keyword evidence="5 7" id="KW-1133">Transmembrane helix</keyword>
<evidence type="ECO:0000313" key="9">
    <source>
        <dbReference type="EMBL" id="SJZ49952.1"/>
    </source>
</evidence>
<evidence type="ECO:0000259" key="8">
    <source>
        <dbReference type="PROSITE" id="PS50850"/>
    </source>
</evidence>
<dbReference type="NCBIfam" id="TIGR00900">
    <property type="entry name" value="2A0121"/>
    <property type="match status" value="1"/>
</dbReference>